<evidence type="ECO:0000313" key="2">
    <source>
        <dbReference type="EMBL" id="GAA0874380.1"/>
    </source>
</evidence>
<gene>
    <name evidence="2" type="ORF">GCM10009118_07880</name>
</gene>
<keyword evidence="1" id="KW-0175">Coiled coil</keyword>
<feature type="coiled-coil region" evidence="1">
    <location>
        <begin position="30"/>
        <end position="61"/>
    </location>
</feature>
<reference evidence="2 3" key="1">
    <citation type="journal article" date="2019" name="Int. J. Syst. Evol. Microbiol.">
        <title>The Global Catalogue of Microorganisms (GCM) 10K type strain sequencing project: providing services to taxonomists for standard genome sequencing and annotation.</title>
        <authorList>
            <consortium name="The Broad Institute Genomics Platform"/>
            <consortium name="The Broad Institute Genome Sequencing Center for Infectious Disease"/>
            <person name="Wu L."/>
            <person name="Ma J."/>
        </authorList>
    </citation>
    <scope>NUCLEOTIDE SEQUENCE [LARGE SCALE GENOMIC DNA]</scope>
    <source>
        <strain evidence="2 3">JCM 16083</strain>
    </source>
</reference>
<dbReference type="RefSeq" id="WP_343785280.1">
    <property type="nucleotide sequence ID" value="NZ_BAAAFH010000003.1"/>
</dbReference>
<proteinExistence type="predicted"/>
<dbReference type="EMBL" id="BAAAFH010000003">
    <property type="protein sequence ID" value="GAA0874380.1"/>
    <property type="molecule type" value="Genomic_DNA"/>
</dbReference>
<keyword evidence="3" id="KW-1185">Reference proteome</keyword>
<name>A0ABN1MMB0_9FLAO</name>
<dbReference type="Proteomes" id="UP001501126">
    <property type="component" value="Unassembled WGS sequence"/>
</dbReference>
<protein>
    <recommendedName>
        <fullName evidence="4">DUF2130 domain-containing protein</fullName>
    </recommendedName>
</protein>
<evidence type="ECO:0008006" key="4">
    <source>
        <dbReference type="Google" id="ProtNLM"/>
    </source>
</evidence>
<evidence type="ECO:0000256" key="1">
    <source>
        <dbReference type="SAM" id="Coils"/>
    </source>
</evidence>
<sequence length="82" mass="9768">MKNLKIKCPECESTFDLDNALVNQFHQSIKKDLQSELHKREEELEEQKKELITLTEQFKKDKVDFDAMVNNQVKTQLKSRED</sequence>
<comment type="caution">
    <text evidence="2">The sequence shown here is derived from an EMBL/GenBank/DDBJ whole genome shotgun (WGS) entry which is preliminary data.</text>
</comment>
<accession>A0ABN1MMB0</accession>
<organism evidence="2 3">
    <name type="scientific">Wandonia haliotis</name>
    <dbReference type="NCBI Taxonomy" id="574963"/>
    <lineage>
        <taxon>Bacteria</taxon>
        <taxon>Pseudomonadati</taxon>
        <taxon>Bacteroidota</taxon>
        <taxon>Flavobacteriia</taxon>
        <taxon>Flavobacteriales</taxon>
        <taxon>Crocinitomicaceae</taxon>
        <taxon>Wandonia</taxon>
    </lineage>
</organism>
<evidence type="ECO:0000313" key="3">
    <source>
        <dbReference type="Proteomes" id="UP001501126"/>
    </source>
</evidence>